<dbReference type="SMART" id="SM00579">
    <property type="entry name" value="FBD"/>
    <property type="match status" value="1"/>
</dbReference>
<gene>
    <name evidence="2" type="ORF">Ddye_026404</name>
</gene>
<dbReference type="PANTHER" id="PTHR31900">
    <property type="entry name" value="F-BOX/RNI SUPERFAMILY PROTEIN-RELATED"/>
    <property type="match status" value="1"/>
</dbReference>
<dbReference type="InterPro" id="IPR055411">
    <property type="entry name" value="LRR_FXL15/At3g58940/PEG3-like"/>
</dbReference>
<dbReference type="Pfam" id="PF00646">
    <property type="entry name" value="F-box"/>
    <property type="match status" value="1"/>
</dbReference>
<feature type="domain" description="F-box" evidence="1">
    <location>
        <begin position="17"/>
        <end position="71"/>
    </location>
</feature>
<dbReference type="SUPFAM" id="SSF81383">
    <property type="entry name" value="F-box domain"/>
    <property type="match status" value="1"/>
</dbReference>
<dbReference type="Gene3D" id="1.20.1280.50">
    <property type="match status" value="1"/>
</dbReference>
<dbReference type="Gene3D" id="3.80.10.10">
    <property type="entry name" value="Ribonuclease Inhibitor"/>
    <property type="match status" value="1"/>
</dbReference>
<dbReference type="PROSITE" id="PS50181">
    <property type="entry name" value="FBOX"/>
    <property type="match status" value="1"/>
</dbReference>
<dbReference type="InterPro" id="IPR001810">
    <property type="entry name" value="F-box_dom"/>
</dbReference>
<comment type="caution">
    <text evidence="2">The sequence shown here is derived from an EMBL/GenBank/DDBJ whole genome shotgun (WGS) entry which is preliminary data.</text>
</comment>
<dbReference type="AlphaFoldDB" id="A0AAD9WP56"/>
<evidence type="ECO:0000313" key="2">
    <source>
        <dbReference type="EMBL" id="KAK2638609.1"/>
    </source>
</evidence>
<dbReference type="Pfam" id="PF24758">
    <property type="entry name" value="LRR_At5g56370"/>
    <property type="match status" value="1"/>
</dbReference>
<organism evidence="2 3">
    <name type="scientific">Dipteronia dyeriana</name>
    <dbReference type="NCBI Taxonomy" id="168575"/>
    <lineage>
        <taxon>Eukaryota</taxon>
        <taxon>Viridiplantae</taxon>
        <taxon>Streptophyta</taxon>
        <taxon>Embryophyta</taxon>
        <taxon>Tracheophyta</taxon>
        <taxon>Spermatophyta</taxon>
        <taxon>Magnoliopsida</taxon>
        <taxon>eudicotyledons</taxon>
        <taxon>Gunneridae</taxon>
        <taxon>Pentapetalae</taxon>
        <taxon>rosids</taxon>
        <taxon>malvids</taxon>
        <taxon>Sapindales</taxon>
        <taxon>Sapindaceae</taxon>
        <taxon>Hippocastanoideae</taxon>
        <taxon>Acereae</taxon>
        <taxon>Dipteronia</taxon>
    </lineage>
</organism>
<protein>
    <recommendedName>
        <fullName evidence="1">F-box domain-containing protein</fullName>
    </recommendedName>
</protein>
<sequence>MALTLANTKIRSSGYDGDRLSSLPEHLICHILSFLETIDVIRAGSVCRKWRYFWVEMPYLNFNVDTIWSHPELRWSMETINGKFKDFVNWVLMSQDCSVHIQRFRLKYTNYGGDYTFCRWMNVLAQRKVQRLDLKLLSETPMELPRCIVNCESLVDLKIYFDLYCVLKLPEFPGFTGLKSLYLCKVEFSDPVVLAKFVSSCPVLESLIMHSCVFSDFKILDITAPRLRNLTINVLAFHGDGLNCEVVIACPSLVSFDLLGSPSWLSFKDTNSLQNVLLYFDSDLSDIATFEESRNLLNSILKGIRNIEVLKLSPAFLEFLLLAVPKPECFSASFCNLKSLMLYVTMDEYDQSIIHLLNRAPNLEALSVFFEWWEGWSDNWKMPNKDIPCLRDHLREVELIDIVGNNNELELIKFILKNGHVLQNMNIYWGKELENPSKIISEVMKFPRSSSDVVLTFFEPQSDIFFRQCRGKIV</sequence>
<accession>A0AAD9WP56</accession>
<name>A0AAD9WP56_9ROSI</name>
<dbReference type="SUPFAM" id="SSF52047">
    <property type="entry name" value="RNI-like"/>
    <property type="match status" value="1"/>
</dbReference>
<dbReference type="InterPro" id="IPR006566">
    <property type="entry name" value="FBD"/>
</dbReference>
<evidence type="ECO:0000259" key="1">
    <source>
        <dbReference type="PROSITE" id="PS50181"/>
    </source>
</evidence>
<evidence type="ECO:0000313" key="3">
    <source>
        <dbReference type="Proteomes" id="UP001280121"/>
    </source>
</evidence>
<keyword evidence="3" id="KW-1185">Reference proteome</keyword>
<dbReference type="PANTHER" id="PTHR31900:SF27">
    <property type="entry name" value="FBD DOMAIN-CONTAINING PROTEIN"/>
    <property type="match status" value="1"/>
</dbReference>
<dbReference type="InterPro" id="IPR050232">
    <property type="entry name" value="FBL13/AtMIF1-like"/>
</dbReference>
<dbReference type="Pfam" id="PF08387">
    <property type="entry name" value="FBD"/>
    <property type="match status" value="1"/>
</dbReference>
<proteinExistence type="predicted"/>
<dbReference type="InterPro" id="IPR036047">
    <property type="entry name" value="F-box-like_dom_sf"/>
</dbReference>
<dbReference type="InterPro" id="IPR032675">
    <property type="entry name" value="LRR_dom_sf"/>
</dbReference>
<dbReference type="EMBL" id="JANJYI010000008">
    <property type="protein sequence ID" value="KAK2638609.1"/>
    <property type="molecule type" value="Genomic_DNA"/>
</dbReference>
<dbReference type="SMART" id="SM00256">
    <property type="entry name" value="FBOX"/>
    <property type="match status" value="1"/>
</dbReference>
<dbReference type="Proteomes" id="UP001280121">
    <property type="component" value="Unassembled WGS sequence"/>
</dbReference>
<reference evidence="2" key="1">
    <citation type="journal article" date="2023" name="Plant J.">
        <title>Genome sequences and population genomics provide insights into the demographic history, inbreeding, and mutation load of two 'living fossil' tree species of Dipteronia.</title>
        <authorList>
            <person name="Feng Y."/>
            <person name="Comes H.P."/>
            <person name="Chen J."/>
            <person name="Zhu S."/>
            <person name="Lu R."/>
            <person name="Zhang X."/>
            <person name="Li P."/>
            <person name="Qiu J."/>
            <person name="Olsen K.M."/>
            <person name="Qiu Y."/>
        </authorList>
    </citation>
    <scope>NUCLEOTIDE SEQUENCE</scope>
    <source>
        <strain evidence="2">KIB01</strain>
    </source>
</reference>